<gene>
    <name evidence="2" type="ORF">CYMTET_38183</name>
</gene>
<evidence type="ECO:0000256" key="1">
    <source>
        <dbReference type="SAM" id="MobiDB-lite"/>
    </source>
</evidence>
<dbReference type="PANTHER" id="PTHR33050:SF7">
    <property type="entry name" value="RIBONUCLEASE H"/>
    <property type="match status" value="1"/>
</dbReference>
<keyword evidence="3" id="KW-1185">Reference proteome</keyword>
<reference evidence="2 3" key="1">
    <citation type="journal article" date="2015" name="Genome Biol. Evol.">
        <title>Comparative Genomics of a Bacterivorous Green Alga Reveals Evolutionary Causalities and Consequences of Phago-Mixotrophic Mode of Nutrition.</title>
        <authorList>
            <person name="Burns J.A."/>
            <person name="Paasch A."/>
            <person name="Narechania A."/>
            <person name="Kim E."/>
        </authorList>
    </citation>
    <scope>NUCLEOTIDE SEQUENCE [LARGE SCALE GENOMIC DNA]</scope>
    <source>
        <strain evidence="2 3">PLY_AMNH</strain>
    </source>
</reference>
<organism evidence="2 3">
    <name type="scientific">Cymbomonas tetramitiformis</name>
    <dbReference type="NCBI Taxonomy" id="36881"/>
    <lineage>
        <taxon>Eukaryota</taxon>
        <taxon>Viridiplantae</taxon>
        <taxon>Chlorophyta</taxon>
        <taxon>Pyramimonadophyceae</taxon>
        <taxon>Pyramimonadales</taxon>
        <taxon>Pyramimonadaceae</taxon>
        <taxon>Cymbomonas</taxon>
    </lineage>
</organism>
<evidence type="ECO:0000313" key="2">
    <source>
        <dbReference type="EMBL" id="KAK3252520.1"/>
    </source>
</evidence>
<feature type="compositionally biased region" description="Polar residues" evidence="1">
    <location>
        <begin position="466"/>
        <end position="486"/>
    </location>
</feature>
<dbReference type="EMBL" id="LGRX02025361">
    <property type="protein sequence ID" value="KAK3252520.1"/>
    <property type="molecule type" value="Genomic_DNA"/>
</dbReference>
<dbReference type="InterPro" id="IPR052055">
    <property type="entry name" value="Hepadnavirus_pol/RT"/>
</dbReference>
<protein>
    <submittedName>
        <fullName evidence="2">Uncharacterized protein</fullName>
    </submittedName>
</protein>
<sequence>MASNEGAHLPVAPYCQDVWGHQPLGISLEESAQGSPERVDPHRVGYLLYVSSRVDEFTGYARRVEPCEPALRDAWKQIFTQTSVGSETRAIISSEAPVIIEVLEELLTHICMVVAHKGCLAEFFDVGNFVFQPGDKTHLLCTRCLLPFPELFMAYLEARQSQESVPFLVILPLHSTVASQPSDCRLRENSKGYGGPKLAFMGDFDEVADLVPPLSGSTPSPSVEPIQQQMINMRKELLDSLKKDHAVARGVRYSEDGSEDTEVGGGVQQPSPLRPGFLSQLSSLQLAEPDRLCLGLMDGLLAEMLSIRKLPVTQPAYQEAAGWLVDPFRIAVPPLSAAGAAVAKVPTQTSFPVPNIQQYPAPTQFPHPSALVVPPNPSAQQHQQFQQHSGVTPLGSAVLAPASAAMHAHVESEMVRFQAWNGGPSFQGTPITFESLLDLPPVVMGLDELVTGTIDGLTVRDPASPSFPNRETVENYSGNSTDKASKAQMQRIMQSPTLGESSEYQYTPLQDRGGDLIQEGSSLRVKDKACREGRSMQLVTKPARFKRDNHPSCYEFVDKSEEDLLRSVERGVLEGPLHYEPWCVTQLGSLSDPVKDKFCNVWNARTSRVNESMAPAPAKYDYLQDVLSRQRPNCLQSGWDLQDAFLNNPRWQPHGDYMGVQLPKSKTFYRARYVMFGLADAPQHQADMSRVSKKMLNQTAHSDGQSECTGIFVDHGHSVYSEHMGKPEADRRTMAKLEQLGLVGVGVSTKKTFMPATMKDFIGREIHSIPQLVTTSSSRAEKYAGAVASLLDTYPEGTPVPRRQLAEVVGKLQFVAPLIIGGQNMLAPVYQSRDQFFDPYPQLLNPRQQWSDTVTVNLGSDSRRELHRFASCLLAKPSRRCYLYEGQPGISGWWTGQHSGDRAYLTRHWETPEGVQAHTMDASGWQGGIAHRDWRHIVS</sequence>
<proteinExistence type="predicted"/>
<feature type="region of interest" description="Disordered" evidence="1">
    <location>
        <begin position="253"/>
        <end position="274"/>
    </location>
</feature>
<dbReference type="AlphaFoldDB" id="A0AAE0F6T6"/>
<feature type="region of interest" description="Disordered" evidence="1">
    <location>
        <begin position="461"/>
        <end position="486"/>
    </location>
</feature>
<name>A0AAE0F6T6_9CHLO</name>
<comment type="caution">
    <text evidence="2">The sequence shown here is derived from an EMBL/GenBank/DDBJ whole genome shotgun (WGS) entry which is preliminary data.</text>
</comment>
<accession>A0AAE0F6T6</accession>
<evidence type="ECO:0000313" key="3">
    <source>
        <dbReference type="Proteomes" id="UP001190700"/>
    </source>
</evidence>
<dbReference type="Proteomes" id="UP001190700">
    <property type="component" value="Unassembled WGS sequence"/>
</dbReference>
<dbReference type="PANTHER" id="PTHR33050">
    <property type="entry name" value="REVERSE TRANSCRIPTASE DOMAIN-CONTAINING PROTEIN"/>
    <property type="match status" value="1"/>
</dbReference>